<reference evidence="1" key="2">
    <citation type="submission" date="2014-06" db="EMBL/GenBank/DDBJ databases">
        <title>Draft genome sequence of Eubacterium siraeum (DSM 15702).</title>
        <authorList>
            <person name="Sudarsanam P."/>
            <person name="Ley R."/>
            <person name="Guruge J."/>
            <person name="Turnbaugh P.J."/>
            <person name="Mahowald M."/>
            <person name="Liep D."/>
            <person name="Gordon J."/>
        </authorList>
    </citation>
    <scope>NUCLEOTIDE SEQUENCE</scope>
    <source>
        <strain evidence="1">DSM 15702</strain>
    </source>
</reference>
<protein>
    <submittedName>
        <fullName evidence="1">Uncharacterized protein</fullName>
    </submittedName>
</protein>
<name>B0MPK8_9FIRM</name>
<dbReference type="AlphaFoldDB" id="B0MPK8"/>
<dbReference type="EMBL" id="ABCA03000049">
    <property type="protein sequence ID" value="EDS00354.1"/>
    <property type="molecule type" value="Genomic_DNA"/>
</dbReference>
<evidence type="ECO:0000313" key="1">
    <source>
        <dbReference type="EMBL" id="EDS00354.1"/>
    </source>
</evidence>
<keyword evidence="2" id="KW-1185">Reference proteome</keyword>
<sequence>MYGKTAGILTYVKGFLCNITEKMQADDVQSFYAFFVRYCL</sequence>
<accession>B0MPK8</accession>
<reference evidence="1" key="1">
    <citation type="submission" date="2007-10" db="EMBL/GenBank/DDBJ databases">
        <authorList>
            <person name="Fulton L."/>
            <person name="Clifton S."/>
            <person name="Fulton B."/>
            <person name="Xu J."/>
            <person name="Minx P."/>
            <person name="Pepin K.H."/>
            <person name="Johnson M."/>
            <person name="Thiruvilangam P."/>
            <person name="Bhonagiri V."/>
            <person name="Nash W.E."/>
            <person name="Mardis E.R."/>
            <person name="Wilson R.K."/>
        </authorList>
    </citation>
    <scope>NUCLEOTIDE SEQUENCE [LARGE SCALE GENOMIC DNA]</scope>
    <source>
        <strain evidence="1">DSM 15702</strain>
    </source>
</reference>
<comment type="caution">
    <text evidence="1">The sequence shown here is derived from an EMBL/GenBank/DDBJ whole genome shotgun (WGS) entry which is preliminary data.</text>
</comment>
<dbReference type="Proteomes" id="UP000005326">
    <property type="component" value="Unassembled WGS sequence"/>
</dbReference>
<proteinExistence type="predicted"/>
<organism evidence="1 2">
    <name type="scientific">[Eubacterium] siraeum DSM 15702</name>
    <dbReference type="NCBI Taxonomy" id="428128"/>
    <lineage>
        <taxon>Bacteria</taxon>
        <taxon>Bacillati</taxon>
        <taxon>Bacillota</taxon>
        <taxon>Clostridia</taxon>
        <taxon>Eubacteriales</taxon>
        <taxon>Oscillospiraceae</taxon>
        <taxon>Oscillospiraceae incertae sedis</taxon>
    </lineage>
</organism>
<evidence type="ECO:0000313" key="2">
    <source>
        <dbReference type="Proteomes" id="UP000005326"/>
    </source>
</evidence>
<gene>
    <name evidence="1" type="ORF">EUBSIR_01771</name>
</gene>